<protein>
    <submittedName>
        <fullName evidence="1">Uncharacterized protein</fullName>
    </submittedName>
</protein>
<evidence type="ECO:0000313" key="2">
    <source>
        <dbReference type="Proteomes" id="UP000192726"/>
    </source>
</evidence>
<gene>
    <name evidence="1" type="ORF">B1H19_22130</name>
</gene>
<reference evidence="1 2" key="1">
    <citation type="submission" date="2017-04" db="EMBL/GenBank/DDBJ databases">
        <title>Complete Genome Sequence of Streptomyces gilvosporeus F607, a Capable Producer of Natamycin.</title>
        <authorList>
            <person name="Zong G."/>
            <person name="Zhong C."/>
            <person name="Fu J."/>
            <person name="Qin R."/>
            <person name="Cao G."/>
        </authorList>
    </citation>
    <scope>NUCLEOTIDE SEQUENCE [LARGE SCALE GENOMIC DNA]</scope>
    <source>
        <strain evidence="1 2">F607</strain>
    </source>
</reference>
<sequence>MLFAALPAQAATMSGSHAAVARGAVHVNIDELRQKSADLKSKANQLDQMGEHDAANRARDDAHAIDNQIQAYLDAENNA</sequence>
<accession>A0A1V0TUH9</accession>
<evidence type="ECO:0000313" key="1">
    <source>
        <dbReference type="EMBL" id="ARF56510.1"/>
    </source>
</evidence>
<dbReference type="AlphaFoldDB" id="A0A1V0TUH9"/>
<keyword evidence="2" id="KW-1185">Reference proteome</keyword>
<dbReference type="KEGG" id="sgv:B1H19_22130"/>
<name>A0A1V0TUH9_9ACTN</name>
<proteinExistence type="predicted"/>
<dbReference type="EMBL" id="CP020569">
    <property type="protein sequence ID" value="ARF56510.1"/>
    <property type="molecule type" value="Genomic_DNA"/>
</dbReference>
<dbReference type="Proteomes" id="UP000192726">
    <property type="component" value="Chromosome"/>
</dbReference>
<organism evidence="1 2">
    <name type="scientific">Streptomyces gilvosporeus</name>
    <dbReference type="NCBI Taxonomy" id="553510"/>
    <lineage>
        <taxon>Bacteria</taxon>
        <taxon>Bacillati</taxon>
        <taxon>Actinomycetota</taxon>
        <taxon>Actinomycetes</taxon>
        <taxon>Kitasatosporales</taxon>
        <taxon>Streptomycetaceae</taxon>
        <taxon>Streptomyces</taxon>
    </lineage>
</organism>